<evidence type="ECO:0000313" key="1">
    <source>
        <dbReference type="EMBL" id="THF53134.1"/>
    </source>
</evidence>
<evidence type="ECO:0000313" key="2">
    <source>
        <dbReference type="Proteomes" id="UP000307507"/>
    </source>
</evidence>
<reference evidence="1 2" key="1">
    <citation type="submission" date="2019-04" db="EMBL/GenBank/DDBJ databases">
        <title>Flavobacterium sp. nov. isolated from construction timber.</title>
        <authorList>
            <person name="Lin S.-Y."/>
            <person name="Chang C.-T."/>
            <person name="Young C.-C."/>
        </authorList>
    </citation>
    <scope>NUCLEOTIDE SEQUENCE [LARGE SCALE GENOMIC DNA]</scope>
    <source>
        <strain evidence="1 2">CC-CTC003</strain>
    </source>
</reference>
<name>A0A4S4A3V6_9FLAO</name>
<dbReference type="OrthoDB" id="2046240at2"/>
<protein>
    <recommendedName>
        <fullName evidence="3">KAP NTPase domain-containing protein</fullName>
    </recommendedName>
</protein>
<organism evidence="1 2">
    <name type="scientific">Flavobacterium supellecticarium</name>
    <dbReference type="NCBI Taxonomy" id="2565924"/>
    <lineage>
        <taxon>Bacteria</taxon>
        <taxon>Pseudomonadati</taxon>
        <taxon>Bacteroidota</taxon>
        <taxon>Flavobacteriia</taxon>
        <taxon>Flavobacteriales</taxon>
        <taxon>Flavobacteriaceae</taxon>
        <taxon>Flavobacterium</taxon>
    </lineage>
</organism>
<sequence>MAHSIRINLTDSYRIKIEKSFEFKNSIFKEVYTAAKANLLEILNDAENSSAKTEIVNNSFNNIICFAGERGQGKSSSMISFLTALIEKNTSNDEKFFNEEKIKRVNFSTIELIDPSLFKGEETLLEIILAKMFSKFKCNLENRSNINIQDDHRRQLVNLFQEVFNNLRYINNRESIYTEDSLDALIKLSTSSNLKESFEKLVDKYLEVMSIGDNKYLIIAIDDFDLNTDGVHDMLEDIRRFLITKNIILFIACKLEQLKEAVEANIYSEYLAQVKGNSQILFNVVDEKEIKRKAVKYVDKLIPDSRRINLPDVSRLDLKKILEKKNSGFQNANTLVLETLYDRLSLFLKKEDYQESIFLKANLRSLISLLVRLNKIEYFYKNNSLKHYEAVIEFKNYIRDFLLDFLDLDQIDLILQSDINLLNFRVIQTLRLYFYSEIPNEITNIKNYNLIQNSDVYGVFFNIETQILDDDVNYDWFQSFKLLYIVRQLLYRIELSQVSDSFELDIFNQSDLINTKFIRDVLPKDEKRRSRDNFRFTEKVDNLEIFEIISNLNDIDKSILAAFIVNLGQFRESFRALNHNIFDVSLENVSTLQFSLFSFFSAPYSLLHKLTNNYSIKDNSDLKKNHKIWIESKFYYLFNNVDFVMNFYDEFIKSYKGLSKDKQFKDLSYYDILKVLLNEGLKKAFKNLNDKYSYLDLSIEDYYEAFPYAKIFVEEDNADLKRIINHIYEEQSGDKIVRSMSLTPGGINEIESVNNIDALKSLIQFLKNRKHVSFERKTLEKYVRDVDSDLRNIIMETKHFNSLFKSGGNKQAVFNRDRLIIELEKLLAKNG</sequence>
<accession>A0A4S4A3V6</accession>
<dbReference type="Proteomes" id="UP000307507">
    <property type="component" value="Unassembled WGS sequence"/>
</dbReference>
<dbReference type="AlphaFoldDB" id="A0A4S4A3V6"/>
<gene>
    <name evidence="1" type="ORF">E6C50_02715</name>
</gene>
<comment type="caution">
    <text evidence="1">The sequence shown here is derived from an EMBL/GenBank/DDBJ whole genome shotgun (WGS) entry which is preliminary data.</text>
</comment>
<dbReference type="RefSeq" id="WP_136401657.1">
    <property type="nucleotide sequence ID" value="NZ_SSNZ01000001.1"/>
</dbReference>
<evidence type="ECO:0008006" key="3">
    <source>
        <dbReference type="Google" id="ProtNLM"/>
    </source>
</evidence>
<dbReference type="EMBL" id="SSNZ01000001">
    <property type="protein sequence ID" value="THF53134.1"/>
    <property type="molecule type" value="Genomic_DNA"/>
</dbReference>
<keyword evidence="2" id="KW-1185">Reference proteome</keyword>
<proteinExistence type="predicted"/>